<protein>
    <submittedName>
        <fullName evidence="8">Uncharacterized protein</fullName>
    </submittedName>
</protein>
<accession>A0AAD7QX15</accession>
<dbReference type="InterPro" id="IPR036871">
    <property type="entry name" value="PX_dom_sf"/>
</dbReference>
<dbReference type="FunFam" id="2.30.30.40:FF:000093">
    <property type="entry name" value="Protein kinase activator Bem1"/>
    <property type="match status" value="1"/>
</dbReference>
<dbReference type="SUPFAM" id="SSF64268">
    <property type="entry name" value="PX domain"/>
    <property type="match status" value="1"/>
</dbReference>
<feature type="domain" description="PB1" evidence="7">
    <location>
        <begin position="578"/>
        <end position="652"/>
    </location>
</feature>
<dbReference type="GeneID" id="80881947"/>
<dbReference type="SMART" id="SM00312">
    <property type="entry name" value="PX"/>
    <property type="match status" value="1"/>
</dbReference>
<dbReference type="Proteomes" id="UP001217417">
    <property type="component" value="Unassembled WGS sequence"/>
</dbReference>
<dbReference type="InterPro" id="IPR036028">
    <property type="entry name" value="SH3-like_dom_sf"/>
</dbReference>
<dbReference type="SMART" id="SM00326">
    <property type="entry name" value="SH3"/>
    <property type="match status" value="2"/>
</dbReference>
<comment type="caution">
    <text evidence="8">The sequence shown here is derived from an EMBL/GenBank/DDBJ whole genome shotgun (WGS) entry which is preliminary data.</text>
</comment>
<dbReference type="SUPFAM" id="SSF54277">
    <property type="entry name" value="CAD &amp; PB1 domains"/>
    <property type="match status" value="1"/>
</dbReference>
<dbReference type="PANTHER" id="PTHR15706">
    <property type="entry name" value="SH3 MULTIPLE DOMAIN"/>
    <property type="match status" value="1"/>
</dbReference>
<dbReference type="EMBL" id="JARPMG010000002">
    <property type="protein sequence ID" value="KAJ8103039.1"/>
    <property type="molecule type" value="Genomic_DNA"/>
</dbReference>
<dbReference type="PROSITE" id="PS51745">
    <property type="entry name" value="PB1"/>
    <property type="match status" value="1"/>
</dbReference>
<dbReference type="AlphaFoldDB" id="A0AAD7QX15"/>
<feature type="compositionally biased region" description="Low complexity" evidence="4">
    <location>
        <begin position="276"/>
        <end position="299"/>
    </location>
</feature>
<feature type="compositionally biased region" description="Polar residues" evidence="4">
    <location>
        <begin position="300"/>
        <end position="315"/>
    </location>
</feature>
<name>A0AAD7QX15_9ASCO</name>
<feature type="region of interest" description="Disordered" evidence="4">
    <location>
        <begin position="276"/>
        <end position="315"/>
    </location>
</feature>
<keyword evidence="9" id="KW-1185">Reference proteome</keyword>
<evidence type="ECO:0000259" key="6">
    <source>
        <dbReference type="PROSITE" id="PS50195"/>
    </source>
</evidence>
<evidence type="ECO:0000259" key="5">
    <source>
        <dbReference type="PROSITE" id="PS50002"/>
    </source>
</evidence>
<feature type="compositionally biased region" description="Polar residues" evidence="4">
    <location>
        <begin position="458"/>
        <end position="471"/>
    </location>
</feature>
<dbReference type="GO" id="GO:0005938">
    <property type="term" value="C:cell cortex"/>
    <property type="evidence" value="ECO:0007669"/>
    <property type="project" value="UniProtKB-ARBA"/>
</dbReference>
<keyword evidence="2" id="KW-0677">Repeat</keyword>
<feature type="region of interest" description="Disordered" evidence="4">
    <location>
        <begin position="510"/>
        <end position="577"/>
    </location>
</feature>
<proteinExistence type="predicted"/>
<dbReference type="InterPro" id="IPR051228">
    <property type="entry name" value="NADPH_Oxidase/PX-Domain"/>
</dbReference>
<feature type="compositionally biased region" description="Polar residues" evidence="4">
    <location>
        <begin position="553"/>
        <end position="577"/>
    </location>
</feature>
<dbReference type="Gene3D" id="3.10.20.90">
    <property type="entry name" value="Phosphatidylinositol 3-kinase Catalytic Subunit, Chain A, domain 1"/>
    <property type="match status" value="1"/>
</dbReference>
<feature type="compositionally biased region" description="Low complexity" evidence="4">
    <location>
        <begin position="510"/>
        <end position="526"/>
    </location>
</feature>
<evidence type="ECO:0000256" key="2">
    <source>
        <dbReference type="ARBA" id="ARBA00022737"/>
    </source>
</evidence>
<dbReference type="InterPro" id="IPR001683">
    <property type="entry name" value="PX_dom"/>
</dbReference>
<dbReference type="Gene3D" id="3.30.1520.10">
    <property type="entry name" value="Phox-like domain"/>
    <property type="match status" value="1"/>
</dbReference>
<dbReference type="PROSITE" id="PS50002">
    <property type="entry name" value="SH3"/>
    <property type="match status" value="2"/>
</dbReference>
<sequence>MIKGLRRSLRGDRNTASSASSSHHSITHKSPLTILPPKKVIRAMYDYNASAPGELSFSKGDFFHVIGNENDLNWYEACNPSTNTRGMVPVTYFQVLGRNERESVDSSSGVGKKNSGISESSSSPAIQSPNNRRSSGVLSSASSTSSGRKQYTPLYGVVQYNFVAERPDELEAYEGDAVIIVAQSNHEWLVAKPIGRLGGPGLIPISYIEIRDMVTGKSVENIEEAIAKAGVPRVEEWKKRTAEYKASSIPLGKFEDDLSLPYSTFQHMALSQHPHQQQLPFPQSYQPQMQQQSGAGQAYNSYPSGQFNDQLSQHTSETAYEPAAISATVDRFSFDNNRYWYLLIAEMEDGTFRNLCRYYEDFYDFQIRLLDEYPEEAGRTGRQRILPFIPGPVTFVNDSISSQRRANLDEYVQKLIALPPYISRSSLVRGLFALRAGDVESQQPASSLPHPSYRDSRATANSSLSGQGANTVYSTNTVDQASARTYGPVQQRSMDRLRSASSTQLANARYASASNVSDYSSSTTNSAGDIRGSFGTSHTSSINGPRDTDSDRTPNTPSESTMSSLTGPQSAKPHQSGQLKIKVFYQDDLIAIRVPADIQFSQLENKLHERLGSSNLTFYFQNEHNGHHYLLGTDEDLAAAVENSSKLVLYAQ</sequence>
<feature type="region of interest" description="Disordered" evidence="4">
    <location>
        <begin position="1"/>
        <end position="31"/>
    </location>
</feature>
<evidence type="ECO:0000256" key="1">
    <source>
        <dbReference type="ARBA" id="ARBA00022443"/>
    </source>
</evidence>
<feature type="compositionally biased region" description="Low complexity" evidence="4">
    <location>
        <begin position="111"/>
        <end position="146"/>
    </location>
</feature>
<dbReference type="Pfam" id="PF00787">
    <property type="entry name" value="PX"/>
    <property type="match status" value="1"/>
</dbReference>
<dbReference type="CDD" id="cd11879">
    <property type="entry name" value="SH3_Bem1p_2"/>
    <property type="match status" value="1"/>
</dbReference>
<dbReference type="Gene3D" id="2.30.30.40">
    <property type="entry name" value="SH3 Domains"/>
    <property type="match status" value="2"/>
</dbReference>
<dbReference type="GO" id="GO:1902494">
    <property type="term" value="C:catalytic complex"/>
    <property type="evidence" value="ECO:0007669"/>
    <property type="project" value="UniProtKB-ARBA"/>
</dbReference>
<dbReference type="InterPro" id="IPR035548">
    <property type="entry name" value="Bem1/Scd2_SH3_1"/>
</dbReference>
<dbReference type="GO" id="GO:0060090">
    <property type="term" value="F:molecular adaptor activity"/>
    <property type="evidence" value="ECO:0007669"/>
    <property type="project" value="UniProtKB-ARBA"/>
</dbReference>
<reference evidence="8" key="1">
    <citation type="submission" date="2023-03" db="EMBL/GenBank/DDBJ databases">
        <title>Near-Complete genome sequence of Lipomyces tetrasporous NRRL Y-64009, an oleaginous yeast capable of growing on lignocellulosic hydrolysates.</title>
        <authorList>
            <consortium name="Lawrence Berkeley National Laboratory"/>
            <person name="Jagtap S.S."/>
            <person name="Liu J.-J."/>
            <person name="Walukiewicz H.E."/>
            <person name="Pangilinan J."/>
            <person name="Lipzen A."/>
            <person name="Ahrendt S."/>
            <person name="Koriabine M."/>
            <person name="Cobaugh K."/>
            <person name="Salamov A."/>
            <person name="Yoshinaga Y."/>
            <person name="Ng V."/>
            <person name="Daum C."/>
            <person name="Grigoriev I.V."/>
            <person name="Slininger P.J."/>
            <person name="Dien B.S."/>
            <person name="Jin Y.-S."/>
            <person name="Rao C.V."/>
        </authorList>
    </citation>
    <scope>NUCLEOTIDE SEQUENCE</scope>
    <source>
        <strain evidence="8">NRRL Y-64009</strain>
    </source>
</reference>
<dbReference type="RefSeq" id="XP_056046489.1">
    <property type="nucleotide sequence ID" value="XM_056186781.1"/>
</dbReference>
<feature type="region of interest" description="Disordered" evidence="4">
    <location>
        <begin position="103"/>
        <end position="148"/>
    </location>
</feature>
<dbReference type="InterPro" id="IPR001452">
    <property type="entry name" value="SH3_domain"/>
</dbReference>
<dbReference type="PRINTS" id="PR00452">
    <property type="entry name" value="SH3DOMAIN"/>
</dbReference>
<dbReference type="PROSITE" id="PS50195">
    <property type="entry name" value="PX"/>
    <property type="match status" value="1"/>
</dbReference>
<gene>
    <name evidence="8" type="ORF">POJ06DRAFT_246382</name>
</gene>
<evidence type="ECO:0000256" key="4">
    <source>
        <dbReference type="SAM" id="MobiDB-lite"/>
    </source>
</evidence>
<evidence type="ECO:0000313" key="9">
    <source>
        <dbReference type="Proteomes" id="UP001217417"/>
    </source>
</evidence>
<dbReference type="InterPro" id="IPR035550">
    <property type="entry name" value="Bem1/Scd2_PX"/>
</dbReference>
<dbReference type="SUPFAM" id="SSF50044">
    <property type="entry name" value="SH3-domain"/>
    <property type="match status" value="2"/>
</dbReference>
<organism evidence="8 9">
    <name type="scientific">Lipomyces tetrasporus</name>
    <dbReference type="NCBI Taxonomy" id="54092"/>
    <lineage>
        <taxon>Eukaryota</taxon>
        <taxon>Fungi</taxon>
        <taxon>Dikarya</taxon>
        <taxon>Ascomycota</taxon>
        <taxon>Saccharomycotina</taxon>
        <taxon>Lipomycetes</taxon>
        <taxon>Lipomycetales</taxon>
        <taxon>Lipomycetaceae</taxon>
        <taxon>Lipomyces</taxon>
    </lineage>
</organism>
<feature type="domain" description="SH3" evidence="5">
    <location>
        <begin position="151"/>
        <end position="213"/>
    </location>
</feature>
<evidence type="ECO:0000256" key="3">
    <source>
        <dbReference type="PROSITE-ProRule" id="PRU00192"/>
    </source>
</evidence>
<dbReference type="Pfam" id="PF00564">
    <property type="entry name" value="PB1"/>
    <property type="match status" value="1"/>
</dbReference>
<dbReference type="Pfam" id="PF00018">
    <property type="entry name" value="SH3_1"/>
    <property type="match status" value="2"/>
</dbReference>
<dbReference type="PANTHER" id="PTHR15706:SF2">
    <property type="entry name" value="SH3 AND PX DOMAIN-CONTAINING PROTEIN 2A"/>
    <property type="match status" value="1"/>
</dbReference>
<dbReference type="InterPro" id="IPR053793">
    <property type="entry name" value="PB1-like"/>
</dbReference>
<dbReference type="GO" id="GO:0051130">
    <property type="term" value="P:positive regulation of cellular component organization"/>
    <property type="evidence" value="ECO:0007669"/>
    <property type="project" value="UniProtKB-ARBA"/>
</dbReference>
<feature type="domain" description="PX" evidence="6">
    <location>
        <begin position="319"/>
        <end position="439"/>
    </location>
</feature>
<evidence type="ECO:0000313" key="8">
    <source>
        <dbReference type="EMBL" id="KAJ8103039.1"/>
    </source>
</evidence>
<feature type="domain" description="SH3" evidence="5">
    <location>
        <begin position="36"/>
        <end position="98"/>
    </location>
</feature>
<feature type="region of interest" description="Disordered" evidence="4">
    <location>
        <begin position="442"/>
        <end position="471"/>
    </location>
</feature>
<dbReference type="InterPro" id="IPR035549">
    <property type="entry name" value="Bem1/Scd2_SH3_2"/>
</dbReference>
<dbReference type="CDD" id="cd11878">
    <property type="entry name" value="SH3_Bem1p_1"/>
    <property type="match status" value="1"/>
</dbReference>
<dbReference type="GO" id="GO:0035091">
    <property type="term" value="F:phosphatidylinositol binding"/>
    <property type="evidence" value="ECO:0007669"/>
    <property type="project" value="InterPro"/>
</dbReference>
<dbReference type="CDD" id="cd06890">
    <property type="entry name" value="PX_Bem1p"/>
    <property type="match status" value="1"/>
</dbReference>
<dbReference type="GO" id="GO:0030427">
    <property type="term" value="C:site of polarized growth"/>
    <property type="evidence" value="ECO:0007669"/>
    <property type="project" value="UniProtKB-ARBA"/>
</dbReference>
<keyword evidence="1 3" id="KW-0728">SH3 domain</keyword>
<evidence type="ECO:0000259" key="7">
    <source>
        <dbReference type="PROSITE" id="PS51745"/>
    </source>
</evidence>
<dbReference type="InterPro" id="IPR000270">
    <property type="entry name" value="PB1_dom"/>
</dbReference>
<feature type="compositionally biased region" description="Polar residues" evidence="4">
    <location>
        <begin position="534"/>
        <end position="543"/>
    </location>
</feature>